<gene>
    <name evidence="3" type="ORF">PIB30_010909</name>
</gene>
<protein>
    <recommendedName>
        <fullName evidence="2">PB1-like domain-containing protein</fullName>
    </recommendedName>
</protein>
<evidence type="ECO:0000313" key="3">
    <source>
        <dbReference type="EMBL" id="MED6143955.1"/>
    </source>
</evidence>
<feature type="domain" description="PB1-like" evidence="2">
    <location>
        <begin position="12"/>
        <end position="59"/>
    </location>
</feature>
<evidence type="ECO:0000313" key="4">
    <source>
        <dbReference type="Proteomes" id="UP001341840"/>
    </source>
</evidence>
<name>A0ABU6T5I3_9FABA</name>
<feature type="region of interest" description="Disordered" evidence="1">
    <location>
        <begin position="100"/>
        <end position="132"/>
    </location>
</feature>
<dbReference type="Proteomes" id="UP001341840">
    <property type="component" value="Unassembled WGS sequence"/>
</dbReference>
<dbReference type="InterPro" id="IPR058594">
    <property type="entry name" value="PB1-like_dom_pln"/>
</dbReference>
<sequence length="132" mass="14973">MLLVSKLRVVFSIFHHRGELVRNPLGELQYANGLVDRFEEMDIDHLNFRDMVKLFEWLGLRGDDGIRELIDYLRMNRVSVFHLYWDYVINEPIFADDADGVNDGNQGGDVQGGFDAAGLNDVNQGGLNASND</sequence>
<evidence type="ECO:0000256" key="1">
    <source>
        <dbReference type="SAM" id="MobiDB-lite"/>
    </source>
</evidence>
<feature type="compositionally biased region" description="Polar residues" evidence="1">
    <location>
        <begin position="121"/>
        <end position="132"/>
    </location>
</feature>
<feature type="non-terminal residue" evidence="3">
    <location>
        <position position="132"/>
    </location>
</feature>
<keyword evidence="4" id="KW-1185">Reference proteome</keyword>
<dbReference type="Pfam" id="PF26130">
    <property type="entry name" value="PB1-like"/>
    <property type="match status" value="1"/>
</dbReference>
<accession>A0ABU6T5I3</accession>
<evidence type="ECO:0000259" key="2">
    <source>
        <dbReference type="Pfam" id="PF26130"/>
    </source>
</evidence>
<dbReference type="EMBL" id="JASCZI010090647">
    <property type="protein sequence ID" value="MED6143955.1"/>
    <property type="molecule type" value="Genomic_DNA"/>
</dbReference>
<proteinExistence type="predicted"/>
<organism evidence="3 4">
    <name type="scientific">Stylosanthes scabra</name>
    <dbReference type="NCBI Taxonomy" id="79078"/>
    <lineage>
        <taxon>Eukaryota</taxon>
        <taxon>Viridiplantae</taxon>
        <taxon>Streptophyta</taxon>
        <taxon>Embryophyta</taxon>
        <taxon>Tracheophyta</taxon>
        <taxon>Spermatophyta</taxon>
        <taxon>Magnoliopsida</taxon>
        <taxon>eudicotyledons</taxon>
        <taxon>Gunneridae</taxon>
        <taxon>Pentapetalae</taxon>
        <taxon>rosids</taxon>
        <taxon>fabids</taxon>
        <taxon>Fabales</taxon>
        <taxon>Fabaceae</taxon>
        <taxon>Papilionoideae</taxon>
        <taxon>50 kb inversion clade</taxon>
        <taxon>dalbergioids sensu lato</taxon>
        <taxon>Dalbergieae</taxon>
        <taxon>Pterocarpus clade</taxon>
        <taxon>Stylosanthes</taxon>
    </lineage>
</organism>
<reference evidence="3 4" key="1">
    <citation type="journal article" date="2023" name="Plants (Basel)">
        <title>Bridging the Gap: Combining Genomics and Transcriptomics Approaches to Understand Stylosanthes scabra, an Orphan Legume from the Brazilian Caatinga.</title>
        <authorList>
            <person name="Ferreira-Neto J.R.C."/>
            <person name="da Silva M.D."/>
            <person name="Binneck E."/>
            <person name="de Melo N.F."/>
            <person name="da Silva R.H."/>
            <person name="de Melo A.L.T.M."/>
            <person name="Pandolfi V."/>
            <person name="Bustamante F.O."/>
            <person name="Brasileiro-Vidal A.C."/>
            <person name="Benko-Iseppon A.M."/>
        </authorList>
    </citation>
    <scope>NUCLEOTIDE SEQUENCE [LARGE SCALE GENOMIC DNA]</scope>
    <source>
        <tissue evidence="3">Leaves</tissue>
    </source>
</reference>
<comment type="caution">
    <text evidence="3">The sequence shown here is derived from an EMBL/GenBank/DDBJ whole genome shotgun (WGS) entry which is preliminary data.</text>
</comment>